<dbReference type="Proteomes" id="UP000321353">
    <property type="component" value="Chromosome"/>
</dbReference>
<sequence>MNLETAMNSEHDLLGRRLARRTFLRRTGLGSIALASLLKSDFAGTATAATASVASTGPSGTRAMEGMLASPHHQPRIKRVIHLCMAGGPSHLETFDYKPVLAEMDGKPMPDSITAGQPIAQLQGKELKVMGPQHKFAACGDSGQMISDVFPHIRSLADEMCIVKSMHTEQINHDPAHTFFNTGTAISGRPSMGSWVLYGLGSETQDLPGFIVLTSEGGGQSQPISSRQWHSGFLPSRYQGVQMHASGNPVHYVGNPSGVGRDQQRQIVDAVAQINRIRNEERNDPEIATRLAAYEMAFRMQASVPELTDMSGEPQHIIDSYGCTPGDGSFASNCLLARRLAERGVRFIQLYHRGWDHHGGVKAGVAKTAELVDRGTAALVHDLKQRGMLDETLIVWGGEFGRTPMAQGSGRDHHIKGFSMWMAGGGIRRGTSYGATDEFGYNAVENKVHVRDFHATMLHLLGIDHKRLTFKFQGLDFRLTGVEEAEVVHELLA</sequence>
<dbReference type="PANTHER" id="PTHR43737">
    <property type="entry name" value="BLL7424 PROTEIN"/>
    <property type="match status" value="1"/>
</dbReference>
<evidence type="ECO:0000313" key="2">
    <source>
        <dbReference type="Proteomes" id="UP000321353"/>
    </source>
</evidence>
<dbReference type="AlphaFoldDB" id="A0A5B9MNV0"/>
<name>A0A5B9MNV0_9BACT</name>
<dbReference type="KEGG" id="smam:Mal15_57890"/>
<reference evidence="1 2" key="1">
    <citation type="submission" date="2019-02" db="EMBL/GenBank/DDBJ databases">
        <title>Planctomycetal bacteria perform biofilm scaping via a novel small molecule.</title>
        <authorList>
            <person name="Jeske O."/>
            <person name="Boedeker C."/>
            <person name="Wiegand S."/>
            <person name="Breitling P."/>
            <person name="Kallscheuer N."/>
            <person name="Jogler M."/>
            <person name="Rohde M."/>
            <person name="Petersen J."/>
            <person name="Medema M.H."/>
            <person name="Surup F."/>
            <person name="Jogler C."/>
        </authorList>
    </citation>
    <scope>NUCLEOTIDE SEQUENCE [LARGE SCALE GENOMIC DNA]</scope>
    <source>
        <strain evidence="1 2">Mal15</strain>
    </source>
</reference>
<dbReference type="Gene3D" id="3.40.720.10">
    <property type="entry name" value="Alkaline Phosphatase, subunit A"/>
    <property type="match status" value="1"/>
</dbReference>
<dbReference type="SUPFAM" id="SSF53649">
    <property type="entry name" value="Alkaline phosphatase-like"/>
    <property type="match status" value="1"/>
</dbReference>
<dbReference type="PROSITE" id="PS51318">
    <property type="entry name" value="TAT"/>
    <property type="match status" value="1"/>
</dbReference>
<protein>
    <recommendedName>
        <fullName evidence="3">Sulfatase</fullName>
    </recommendedName>
</protein>
<dbReference type="PANTHER" id="PTHR43737:SF1">
    <property type="entry name" value="DUF1501 DOMAIN-CONTAINING PROTEIN"/>
    <property type="match status" value="1"/>
</dbReference>
<dbReference type="EMBL" id="CP036264">
    <property type="protein sequence ID" value="QEG01711.1"/>
    <property type="molecule type" value="Genomic_DNA"/>
</dbReference>
<evidence type="ECO:0000313" key="1">
    <source>
        <dbReference type="EMBL" id="QEG01711.1"/>
    </source>
</evidence>
<evidence type="ECO:0008006" key="3">
    <source>
        <dbReference type="Google" id="ProtNLM"/>
    </source>
</evidence>
<dbReference type="Pfam" id="PF07394">
    <property type="entry name" value="DUF1501"/>
    <property type="match status" value="1"/>
</dbReference>
<proteinExistence type="predicted"/>
<organism evidence="1 2">
    <name type="scientific">Stieleria maiorica</name>
    <dbReference type="NCBI Taxonomy" id="2795974"/>
    <lineage>
        <taxon>Bacteria</taxon>
        <taxon>Pseudomonadati</taxon>
        <taxon>Planctomycetota</taxon>
        <taxon>Planctomycetia</taxon>
        <taxon>Pirellulales</taxon>
        <taxon>Pirellulaceae</taxon>
        <taxon>Stieleria</taxon>
    </lineage>
</organism>
<dbReference type="InterPro" id="IPR017850">
    <property type="entry name" value="Alkaline_phosphatase_core_sf"/>
</dbReference>
<keyword evidence="2" id="KW-1185">Reference proteome</keyword>
<dbReference type="InterPro" id="IPR006311">
    <property type="entry name" value="TAT_signal"/>
</dbReference>
<accession>A0A5B9MNV0</accession>
<dbReference type="InterPro" id="IPR010869">
    <property type="entry name" value="DUF1501"/>
</dbReference>
<gene>
    <name evidence="1" type="ORF">Mal15_57890</name>
</gene>